<dbReference type="EMBL" id="QRYW01000007">
    <property type="protein sequence ID" value="RGV29140.1"/>
    <property type="molecule type" value="Genomic_DNA"/>
</dbReference>
<gene>
    <name evidence="1" type="ORF">DWW24_04630</name>
    <name evidence="2" type="ORF">DXA53_13490</name>
</gene>
<name>A0A412WPS5_9BACT</name>
<accession>A0A412WPS5</accession>
<sequence>MITIDLNILQKKELRVAKIETYFQNDIDYWMSPDYSYLVDNALIYSILPSKVVDNSSSSNTLISNYNKTVIEKLISQTKIDDNPIIMLCHLK</sequence>
<dbReference type="Proteomes" id="UP000284434">
    <property type="component" value="Unassembled WGS sequence"/>
</dbReference>
<proteinExistence type="predicted"/>
<evidence type="ECO:0000313" key="3">
    <source>
        <dbReference type="Proteomes" id="UP000283426"/>
    </source>
</evidence>
<dbReference type="AlphaFoldDB" id="A0A412WPS5"/>
<evidence type="ECO:0000313" key="1">
    <source>
        <dbReference type="EMBL" id="RGV29140.1"/>
    </source>
</evidence>
<reference evidence="3 4" key="1">
    <citation type="submission" date="2018-08" db="EMBL/GenBank/DDBJ databases">
        <title>A genome reference for cultivated species of the human gut microbiota.</title>
        <authorList>
            <person name="Zou Y."/>
            <person name="Xue W."/>
            <person name="Luo G."/>
        </authorList>
    </citation>
    <scope>NUCLEOTIDE SEQUENCE [LARGE SCALE GENOMIC DNA]</scope>
    <source>
        <strain evidence="1 3">AF14-6AC</strain>
        <strain evidence="2 4">OF03-11</strain>
    </source>
</reference>
<evidence type="ECO:0000313" key="2">
    <source>
        <dbReference type="EMBL" id="RGY05218.1"/>
    </source>
</evidence>
<evidence type="ECO:0000313" key="4">
    <source>
        <dbReference type="Proteomes" id="UP000284434"/>
    </source>
</evidence>
<dbReference type="Proteomes" id="UP000283426">
    <property type="component" value="Unassembled WGS sequence"/>
</dbReference>
<comment type="caution">
    <text evidence="1">The sequence shown here is derived from an EMBL/GenBank/DDBJ whole genome shotgun (WGS) entry which is preliminary data.</text>
</comment>
<dbReference type="EMBL" id="QSCO01000019">
    <property type="protein sequence ID" value="RGY05218.1"/>
    <property type="molecule type" value="Genomic_DNA"/>
</dbReference>
<protein>
    <submittedName>
        <fullName evidence="1">Uncharacterized protein</fullName>
    </submittedName>
</protein>
<organism evidence="1 3">
    <name type="scientific">Odoribacter splanchnicus</name>
    <dbReference type="NCBI Taxonomy" id="28118"/>
    <lineage>
        <taxon>Bacteria</taxon>
        <taxon>Pseudomonadati</taxon>
        <taxon>Bacteroidota</taxon>
        <taxon>Bacteroidia</taxon>
        <taxon>Bacteroidales</taxon>
        <taxon>Odoribacteraceae</taxon>
        <taxon>Odoribacter</taxon>
    </lineage>
</organism>